<protein>
    <submittedName>
        <fullName evidence="1">Uncharacterized protein</fullName>
    </submittedName>
</protein>
<comment type="caution">
    <text evidence="1">The sequence shown here is derived from an EMBL/GenBank/DDBJ whole genome shotgun (WGS) entry which is preliminary data.</text>
</comment>
<name>A0A2H9TC40_9ZZZZ</name>
<dbReference type="EMBL" id="NSIT01000006">
    <property type="protein sequence ID" value="PJE80774.1"/>
    <property type="molecule type" value="Genomic_DNA"/>
</dbReference>
<reference evidence="1" key="1">
    <citation type="journal article" date="2017" name="Appl. Environ. Microbiol.">
        <title>Molecular characterization of an Endozoicomonas-like organism causing infection in king scallop Pecten maximus L.</title>
        <authorList>
            <person name="Cano I."/>
            <person name="van Aerle R."/>
            <person name="Ross S."/>
            <person name="Verner-Jeffreys D.W."/>
            <person name="Paley R.K."/>
            <person name="Rimmer G."/>
            <person name="Ryder D."/>
            <person name="Hooper P."/>
            <person name="Stone D."/>
            <person name="Feist S.W."/>
        </authorList>
    </citation>
    <scope>NUCLEOTIDE SEQUENCE</scope>
</reference>
<organism evidence="1">
    <name type="scientific">invertebrate metagenome</name>
    <dbReference type="NCBI Taxonomy" id="1711999"/>
    <lineage>
        <taxon>unclassified sequences</taxon>
        <taxon>metagenomes</taxon>
        <taxon>organismal metagenomes</taxon>
    </lineage>
</organism>
<gene>
    <name evidence="1" type="ORF">CI610_00262</name>
</gene>
<dbReference type="AlphaFoldDB" id="A0A2H9TC40"/>
<accession>A0A2H9TC40</accession>
<evidence type="ECO:0000313" key="1">
    <source>
        <dbReference type="EMBL" id="PJE80774.1"/>
    </source>
</evidence>
<proteinExistence type="predicted"/>
<sequence>MTLARNKQGFRNNSNGYGGSISDYLSATSMVFDYDRCSEQKTSFSDGYLVMQEPLPLLQTWMTELGMDADTLYAYRSRLLTGRRNEEYASRGKDILDYYERSHAIKHNGSGNGKVKKNGSAHNGTPLLKADVCVNFAVKNAMEHFRTEINGKNKEGFNQLPFAMNVSVSERLWKLMEKEGKTARLRKRKPKVSPDLIVGVLRLMDDSISVADLKQRIHWKK</sequence>